<dbReference type="Gene3D" id="1.10.150.130">
    <property type="match status" value="1"/>
</dbReference>
<keyword evidence="8 9" id="KW-0131">Cell cycle</keyword>
<accession>A0A249L4C8</accession>
<dbReference type="PROSITE" id="PS51898">
    <property type="entry name" value="TYR_RECOMBINASE"/>
    <property type="match status" value="1"/>
</dbReference>
<dbReference type="InterPro" id="IPR013762">
    <property type="entry name" value="Integrase-like_cat_sf"/>
</dbReference>
<dbReference type="InterPro" id="IPR023009">
    <property type="entry name" value="Tyrosine_recombinase_XerC/XerD"/>
</dbReference>
<dbReference type="NCBIfam" id="NF001399">
    <property type="entry name" value="PRK00283.1"/>
    <property type="match status" value="1"/>
</dbReference>
<dbReference type="InterPro" id="IPR004107">
    <property type="entry name" value="Integrase_SAM-like_N"/>
</dbReference>
<comment type="function">
    <text evidence="9">Site-specific tyrosine recombinase, which acts by catalyzing the cutting and rejoining of the recombining DNA molecules. The XerC-XerD complex is essential to convert dimers of the bacterial chromosome into monomers to permit their segregation at cell division. It also contributes to the segregational stability of plasmids.</text>
</comment>
<evidence type="ECO:0000256" key="9">
    <source>
        <dbReference type="HAMAP-Rule" id="MF_01808"/>
    </source>
</evidence>
<dbReference type="OrthoDB" id="9801717at2"/>
<feature type="active site" evidence="9">
    <location>
        <position position="253"/>
    </location>
</feature>
<dbReference type="NCBIfam" id="NF040815">
    <property type="entry name" value="recomb_XerA_Arch"/>
    <property type="match status" value="1"/>
</dbReference>
<dbReference type="SUPFAM" id="SSF56349">
    <property type="entry name" value="DNA breaking-rejoining enzymes"/>
    <property type="match status" value="1"/>
</dbReference>
<evidence type="ECO:0000256" key="1">
    <source>
        <dbReference type="ARBA" id="ARBA00004496"/>
    </source>
</evidence>
<dbReference type="GO" id="GO:0009037">
    <property type="term" value="F:tyrosine-based site-specific recombinase activity"/>
    <property type="evidence" value="ECO:0007669"/>
    <property type="project" value="UniProtKB-UniRule"/>
</dbReference>
<dbReference type="CDD" id="cd00798">
    <property type="entry name" value="INT_XerDC_C"/>
    <property type="match status" value="1"/>
</dbReference>
<feature type="active site" evidence="9">
    <location>
        <position position="250"/>
    </location>
</feature>
<dbReference type="InterPro" id="IPR010998">
    <property type="entry name" value="Integrase_recombinase_N"/>
</dbReference>
<dbReference type="InterPro" id="IPR044068">
    <property type="entry name" value="CB"/>
</dbReference>
<dbReference type="PROSITE" id="PS51900">
    <property type="entry name" value="CB"/>
    <property type="match status" value="1"/>
</dbReference>
<evidence type="ECO:0000256" key="4">
    <source>
        <dbReference type="ARBA" id="ARBA00022829"/>
    </source>
</evidence>
<evidence type="ECO:0000256" key="2">
    <source>
        <dbReference type="ARBA" id="ARBA00022490"/>
    </source>
</evidence>
<evidence type="ECO:0000259" key="11">
    <source>
        <dbReference type="PROSITE" id="PS51900"/>
    </source>
</evidence>
<dbReference type="Pfam" id="PF00589">
    <property type="entry name" value="Phage_integrase"/>
    <property type="match status" value="1"/>
</dbReference>
<dbReference type="GO" id="GO:0003677">
    <property type="term" value="F:DNA binding"/>
    <property type="evidence" value="ECO:0007669"/>
    <property type="project" value="UniProtKB-UniRule"/>
</dbReference>
<reference evidence="12 13" key="1">
    <citation type="submission" date="2016-07" db="EMBL/GenBank/DDBJ databases">
        <title>High microdiversification within the ubiquitous acI lineage of Actinobacteria.</title>
        <authorList>
            <person name="Neuenschwander S.M."/>
            <person name="Salcher M."/>
            <person name="Ghai R."/>
            <person name="Pernthaler J."/>
        </authorList>
    </citation>
    <scope>NUCLEOTIDE SEQUENCE [LARGE SCALE GENOMIC DNA]</scope>
    <source>
        <strain evidence="12">MMS-IIB-91</strain>
    </source>
</reference>
<dbReference type="Pfam" id="PF02899">
    <property type="entry name" value="Phage_int_SAM_1"/>
    <property type="match status" value="1"/>
</dbReference>
<keyword evidence="2 9" id="KW-0963">Cytoplasm</keyword>
<proteinExistence type="inferred from homology"/>
<evidence type="ECO:0000259" key="10">
    <source>
        <dbReference type="PROSITE" id="PS51898"/>
    </source>
</evidence>
<evidence type="ECO:0000256" key="3">
    <source>
        <dbReference type="ARBA" id="ARBA00022618"/>
    </source>
</evidence>
<evidence type="ECO:0000313" key="12">
    <source>
        <dbReference type="EMBL" id="ASY23902.1"/>
    </source>
</evidence>
<feature type="active site" evidence="9">
    <location>
        <position position="276"/>
    </location>
</feature>
<dbReference type="EMBL" id="CP016779">
    <property type="protein sequence ID" value="ASY23902.1"/>
    <property type="molecule type" value="Genomic_DNA"/>
</dbReference>
<name>A0A249L4C8_9ACTN</name>
<comment type="subunit">
    <text evidence="9">Forms a cyclic heterotetrameric complex composed of two molecules of XerC and two molecules of XerD.</text>
</comment>
<dbReference type="InterPro" id="IPR002104">
    <property type="entry name" value="Integrase_catalytic"/>
</dbReference>
<keyword evidence="13" id="KW-1185">Reference proteome</keyword>
<dbReference type="HAMAP" id="MF_01808">
    <property type="entry name" value="Recomb_XerC_XerD"/>
    <property type="match status" value="1"/>
</dbReference>
<dbReference type="PANTHER" id="PTHR30349">
    <property type="entry name" value="PHAGE INTEGRASE-RELATED"/>
    <property type="match status" value="1"/>
</dbReference>
<dbReference type="GO" id="GO:0006313">
    <property type="term" value="P:DNA transposition"/>
    <property type="evidence" value="ECO:0007669"/>
    <property type="project" value="UniProtKB-UniRule"/>
</dbReference>
<dbReference type="InterPro" id="IPR050090">
    <property type="entry name" value="Tyrosine_recombinase_XerCD"/>
</dbReference>
<dbReference type="RefSeq" id="WP_095688176.1">
    <property type="nucleotide sequence ID" value="NZ_CP016779.1"/>
</dbReference>
<evidence type="ECO:0000313" key="13">
    <source>
        <dbReference type="Proteomes" id="UP000217210"/>
    </source>
</evidence>
<protein>
    <recommendedName>
        <fullName evidence="9">Tyrosine recombinase XerC</fullName>
    </recommendedName>
</protein>
<organism evidence="12 13">
    <name type="scientific">Candidatus Nanopelagicus abundans</name>
    <dbReference type="NCBI Taxonomy" id="1884916"/>
    <lineage>
        <taxon>Bacteria</taxon>
        <taxon>Bacillati</taxon>
        <taxon>Actinomycetota</taxon>
        <taxon>Actinomycetes</taxon>
        <taxon>Candidatus Nanopelagicales</taxon>
        <taxon>Candidatus Nanopelagicaceae</taxon>
        <taxon>Candidatus Nanopelagicus</taxon>
    </lineage>
</organism>
<evidence type="ECO:0000256" key="6">
    <source>
        <dbReference type="ARBA" id="ARBA00023125"/>
    </source>
</evidence>
<keyword evidence="5 9" id="KW-0229">DNA integration</keyword>
<sequence>MASDHLADFFNYLSIEKGLASNTISAYRLDIEKFFHYLSTNQLSLENVTPEQLSSYVAWLRGMENREFKIGESSIARNIISIRSYFTYLAKEHKFNNPSSNFKPPKIGKRLPKALTIDQVMSMLNIAGTDLISSRDKALVELLYATGARVSELINLNTLDISTADTQAGTTTTVKLKGKGGKERVVPIGSFAVAAVNDYLVRSRPTLLKVSTQKALFLNQRGGRLSRQSAWNLVAKAAERAGLSDQVTPHSMRHSFATHLLDGGADIRVVQELLGHSSVTTTQIYTLITIDHLRESYANAHPRSKF</sequence>
<feature type="active site" evidence="9">
    <location>
        <position position="149"/>
    </location>
</feature>
<dbReference type="Gene3D" id="1.10.443.10">
    <property type="entry name" value="Intergrase catalytic core"/>
    <property type="match status" value="1"/>
</dbReference>
<dbReference type="Proteomes" id="UP000217210">
    <property type="component" value="Chromosome"/>
</dbReference>
<dbReference type="GO" id="GO:0051301">
    <property type="term" value="P:cell division"/>
    <property type="evidence" value="ECO:0007669"/>
    <property type="project" value="UniProtKB-KW"/>
</dbReference>
<dbReference type="InterPro" id="IPR011010">
    <property type="entry name" value="DNA_brk_join_enz"/>
</dbReference>
<feature type="domain" description="Tyr recombinase" evidence="10">
    <location>
        <begin position="110"/>
        <end position="298"/>
    </location>
</feature>
<evidence type="ECO:0000256" key="5">
    <source>
        <dbReference type="ARBA" id="ARBA00022908"/>
    </source>
</evidence>
<dbReference type="GO" id="GO:0007059">
    <property type="term" value="P:chromosome segregation"/>
    <property type="evidence" value="ECO:0007669"/>
    <property type="project" value="UniProtKB-UniRule"/>
</dbReference>
<feature type="active site" description="O-(3'-phospho-DNA)-tyrosine intermediate" evidence="9">
    <location>
        <position position="285"/>
    </location>
</feature>
<evidence type="ECO:0000256" key="8">
    <source>
        <dbReference type="ARBA" id="ARBA00023306"/>
    </source>
</evidence>
<feature type="active site" evidence="9">
    <location>
        <position position="179"/>
    </location>
</feature>
<dbReference type="AlphaFoldDB" id="A0A249L4C8"/>
<gene>
    <name evidence="9" type="primary">xerC</name>
    <name evidence="12" type="ORF">B1sIIB91_03120</name>
</gene>
<dbReference type="KEGG" id="nab:B1sIIB91_03120"/>
<comment type="subcellular location">
    <subcellularLocation>
        <location evidence="1 9">Cytoplasm</location>
    </subcellularLocation>
</comment>
<keyword evidence="4 9" id="KW-0159">Chromosome partition</keyword>
<dbReference type="SUPFAM" id="SSF47823">
    <property type="entry name" value="lambda integrase-like, N-terminal domain"/>
    <property type="match status" value="1"/>
</dbReference>
<dbReference type="GO" id="GO:0005737">
    <property type="term" value="C:cytoplasm"/>
    <property type="evidence" value="ECO:0007669"/>
    <property type="project" value="UniProtKB-SubCell"/>
</dbReference>
<comment type="similarity">
    <text evidence="9">Belongs to the 'phage' integrase family. XerC subfamily.</text>
</comment>
<evidence type="ECO:0000256" key="7">
    <source>
        <dbReference type="ARBA" id="ARBA00023172"/>
    </source>
</evidence>
<keyword evidence="7 9" id="KW-0233">DNA recombination</keyword>
<keyword evidence="3 9" id="KW-0132">Cell division</keyword>
<keyword evidence="6 9" id="KW-0238">DNA-binding</keyword>
<dbReference type="PANTHER" id="PTHR30349:SF81">
    <property type="entry name" value="TYROSINE RECOMBINASE XERC"/>
    <property type="match status" value="1"/>
</dbReference>
<feature type="domain" description="Core-binding (CB)" evidence="11">
    <location>
        <begin position="1"/>
        <end position="90"/>
    </location>
</feature>